<dbReference type="GO" id="GO:0008237">
    <property type="term" value="F:metallopeptidase activity"/>
    <property type="evidence" value="ECO:0007669"/>
    <property type="project" value="InterPro"/>
</dbReference>
<dbReference type="RefSeq" id="WP_199383443.1">
    <property type="nucleotide sequence ID" value="NZ_JAEMHM010000005.1"/>
</dbReference>
<dbReference type="Proteomes" id="UP000636888">
    <property type="component" value="Unassembled WGS sequence"/>
</dbReference>
<proteinExistence type="predicted"/>
<accession>A0A8J7LUF9</accession>
<reference evidence="1" key="1">
    <citation type="submission" date="2020-12" db="EMBL/GenBank/DDBJ databases">
        <title>Geomonas sp. Red875, isolated from river sediment.</title>
        <authorList>
            <person name="Xu Z."/>
            <person name="Zhang Z."/>
            <person name="Masuda Y."/>
            <person name="Itoh H."/>
            <person name="Senoo K."/>
        </authorList>
    </citation>
    <scope>NUCLEOTIDE SEQUENCE</scope>
    <source>
        <strain evidence="1">Red875</strain>
    </source>
</reference>
<protein>
    <submittedName>
        <fullName evidence="1">Uncharacterized protein</fullName>
    </submittedName>
</protein>
<sequence length="517" mass="58717">MIRLKEVFLLGVLVLGIGGQPAFGLEKPLFLPSFYLSAVENSLPGSSLVQHSTRDGVELYLYSKDNASFVGVQNIKVDAPKLRAVMSYLFQNFTKEIGSNGGEYIVLNNNEMYAKIDNNEMRRTVFVFAVPTAVHIWTYTGVAFERVDLDEKFRILKELANRERYLEAKSAGNVAMGSWGTEIYDYYLELVKENKKKEAWPILQELLATSPYNYRAHADVVRESADVKAAENSARIILKNAEDQSIRALAMRFLGQQPLGMESIPYLPKRETGLEVVLVPLGPCDVTLLKDVAKVYEKITEIPVKVRRLKENWKWRTPDRIPYQRSVQESIVKMTEEKIDFQGWTKDKYITGLTKAAESKDPLTRYQVKSVVEKIKTEDGSYLVDPYLEEFSRILARYRSNDSRVMYVGITANNIFSGDSNFVFSLYSSGQQSPASLMSYYMMLSKNLSEDHESRMRLVERIAKELVPASLKALGIPRSTDPTCPYSYSNGTSRLDEKTLVLSDPVKEAINKIKARK</sequence>
<dbReference type="EMBL" id="JAEMHM010000005">
    <property type="protein sequence ID" value="MBJ6724604.1"/>
    <property type="molecule type" value="Genomic_DNA"/>
</dbReference>
<dbReference type="Gene3D" id="3.40.390.10">
    <property type="entry name" value="Collagenase (Catalytic Domain)"/>
    <property type="match status" value="1"/>
</dbReference>
<comment type="caution">
    <text evidence="1">The sequence shown here is derived from an EMBL/GenBank/DDBJ whole genome shotgun (WGS) entry which is preliminary data.</text>
</comment>
<dbReference type="AlphaFoldDB" id="A0A8J7LUF9"/>
<evidence type="ECO:0000313" key="2">
    <source>
        <dbReference type="Proteomes" id="UP000636888"/>
    </source>
</evidence>
<dbReference type="InterPro" id="IPR024079">
    <property type="entry name" value="MetalloPept_cat_dom_sf"/>
</dbReference>
<name>A0A8J7LUF9_9BACT</name>
<evidence type="ECO:0000313" key="1">
    <source>
        <dbReference type="EMBL" id="MBJ6724604.1"/>
    </source>
</evidence>
<organism evidence="1 2">
    <name type="scientific">Geomesophilobacter sediminis</name>
    <dbReference type="NCBI Taxonomy" id="2798584"/>
    <lineage>
        <taxon>Bacteria</taxon>
        <taxon>Pseudomonadati</taxon>
        <taxon>Thermodesulfobacteriota</taxon>
        <taxon>Desulfuromonadia</taxon>
        <taxon>Geobacterales</taxon>
        <taxon>Geobacteraceae</taxon>
        <taxon>Geomesophilobacter</taxon>
    </lineage>
</organism>
<gene>
    <name evidence="1" type="ORF">JFN93_07790</name>
</gene>
<keyword evidence="2" id="KW-1185">Reference proteome</keyword>